<keyword evidence="3" id="KW-1185">Reference proteome</keyword>
<feature type="domain" description="HTH psq-type" evidence="1">
    <location>
        <begin position="12"/>
        <end position="35"/>
    </location>
</feature>
<evidence type="ECO:0000313" key="2">
    <source>
        <dbReference type="EMBL" id="AMD02496.1"/>
    </source>
</evidence>
<accession>A0A120JWT6</accession>
<organism evidence="2 3">
    <name type="scientific">Halomonas chromatireducens</name>
    <dbReference type="NCBI Taxonomy" id="507626"/>
    <lineage>
        <taxon>Bacteria</taxon>
        <taxon>Pseudomonadati</taxon>
        <taxon>Pseudomonadota</taxon>
        <taxon>Gammaproteobacteria</taxon>
        <taxon>Oceanospirillales</taxon>
        <taxon>Halomonadaceae</taxon>
        <taxon>Halomonas</taxon>
    </lineage>
</organism>
<dbReference type="KEGG" id="hco:LOKO_03456"/>
<dbReference type="EMBL" id="CP014226">
    <property type="protein sequence ID" value="AMD02496.1"/>
    <property type="molecule type" value="Genomic_DNA"/>
</dbReference>
<reference evidence="2 3" key="1">
    <citation type="journal article" date="2016" name="Genome Announc.">
        <title>Draft Genome Sequence of 'Halomonas chromatireducens' Strain AGD 8-3, a Haloalkaliphilic Chromate- and Selenite-Reducing Gammaproteobacterium.</title>
        <authorList>
            <person name="Sharko F.S."/>
            <person name="Shapovalova A.A."/>
            <person name="Tsygankova S.V."/>
            <person name="Komova A.V."/>
            <person name="Boulygina E.S."/>
            <person name="Teslyuk A.B."/>
            <person name="Gotovtsev P.M."/>
            <person name="Namsaraev Z.B."/>
            <person name="Khijniak T.V."/>
            <person name="Nedoluzhko A.V."/>
            <person name="Vasilov R.G."/>
        </authorList>
    </citation>
    <scope>NUCLEOTIDE SEQUENCE [LARGE SCALE GENOMIC DNA]</scope>
    <source>
        <strain evidence="2 3">AGD 8-3</strain>
    </source>
</reference>
<dbReference type="STRING" id="507626.LOKO_03456"/>
<sequence length="179" mass="20274">MSKYDWEAIERDYRAGQLSIRHLATNHGIPESTVRSKARALGWQRDLTEDVRAATRAKLSRSSRTDLAHADDAQIVQAASDDVTSIVEAHRKSIAQWRLIAERLAQHLATMEISDDNHDKFSRSLNAGIDAMMKLVKGERQAYQLDEEQPADSENPYAHLSDEELHSRIRELTKKLGIS</sequence>
<evidence type="ECO:0000313" key="3">
    <source>
        <dbReference type="Proteomes" id="UP000063387"/>
    </source>
</evidence>
<dbReference type="GO" id="GO:0003677">
    <property type="term" value="F:DNA binding"/>
    <property type="evidence" value="ECO:0007669"/>
    <property type="project" value="InterPro"/>
</dbReference>
<dbReference type="OrthoDB" id="8641910at2"/>
<reference evidence="2 3" key="2">
    <citation type="submission" date="2016-02" db="EMBL/GenBank/DDBJ databases">
        <authorList>
            <person name="Wen L."/>
            <person name="He K."/>
            <person name="Yang H."/>
        </authorList>
    </citation>
    <scope>NUCLEOTIDE SEQUENCE [LARGE SCALE GENOMIC DNA]</scope>
    <source>
        <strain evidence="2 3">AGD 8-3</strain>
    </source>
</reference>
<protein>
    <recommendedName>
        <fullName evidence="1">HTH psq-type domain-containing protein</fullName>
    </recommendedName>
</protein>
<dbReference type="InterPro" id="IPR007889">
    <property type="entry name" value="HTH_Psq"/>
</dbReference>
<dbReference type="PATRIC" id="fig|507626.3.peg.3455"/>
<dbReference type="Proteomes" id="UP000063387">
    <property type="component" value="Chromosome"/>
</dbReference>
<dbReference type="AlphaFoldDB" id="A0A120JWT6"/>
<dbReference type="RefSeq" id="WP_066451883.1">
    <property type="nucleotide sequence ID" value="NZ_CP014226.1"/>
</dbReference>
<proteinExistence type="predicted"/>
<dbReference type="Pfam" id="PF05225">
    <property type="entry name" value="HTH_psq"/>
    <property type="match status" value="1"/>
</dbReference>
<evidence type="ECO:0000259" key="1">
    <source>
        <dbReference type="Pfam" id="PF05225"/>
    </source>
</evidence>
<name>A0A120JWT6_9GAMM</name>
<gene>
    <name evidence="2" type="ORF">LOKO_03456</name>
</gene>